<accession>A0A1G7U937</accession>
<evidence type="ECO:0000313" key="2">
    <source>
        <dbReference type="EMBL" id="SDG43791.1"/>
    </source>
</evidence>
<dbReference type="EMBL" id="FNCC01000008">
    <property type="protein sequence ID" value="SDG43791.1"/>
    <property type="molecule type" value="Genomic_DNA"/>
</dbReference>
<evidence type="ECO:0000256" key="1">
    <source>
        <dbReference type="SAM" id="MobiDB-lite"/>
    </source>
</evidence>
<dbReference type="STRING" id="200378.SAMN05216553_10869"/>
<feature type="region of interest" description="Disordered" evidence="1">
    <location>
        <begin position="23"/>
        <end position="88"/>
    </location>
</feature>
<organism evidence="2 3">
    <name type="scientific">Lentzea fradiae</name>
    <dbReference type="NCBI Taxonomy" id="200378"/>
    <lineage>
        <taxon>Bacteria</taxon>
        <taxon>Bacillati</taxon>
        <taxon>Actinomycetota</taxon>
        <taxon>Actinomycetes</taxon>
        <taxon>Pseudonocardiales</taxon>
        <taxon>Pseudonocardiaceae</taxon>
        <taxon>Lentzea</taxon>
    </lineage>
</organism>
<protein>
    <submittedName>
        <fullName evidence="2">Uncharacterized protein</fullName>
    </submittedName>
</protein>
<dbReference type="AlphaFoldDB" id="A0A1G7U937"/>
<gene>
    <name evidence="2" type="ORF">SAMN05216553_10869</name>
</gene>
<feature type="compositionally biased region" description="Low complexity" evidence="1">
    <location>
        <begin position="23"/>
        <end position="46"/>
    </location>
</feature>
<sequence length="247" mass="26337">MQREVEVDLPVVPLVGAAEPMVQPVSPQAAPPAVQRQAEPPVVQRQAEPPVVQRTTGLVGENAPLLPVRSAAEPAEAAGSAKTEPAGEPVHVIQRSAEPEQLAPLTGASAPLVQRTAEPVRGAPQVQRTPEHATNHVAQPVHHIARPTAHSAPPVLSLVEPPRPVPAPAAEPVVARVEEVVRSVPEPVVRQEVVQRVEAAAPEVSAPPPVQGQNADELLRKLYDPLLRRLKADLWLDRERRGALTDL</sequence>
<keyword evidence="3" id="KW-1185">Reference proteome</keyword>
<name>A0A1G7U937_9PSEU</name>
<dbReference type="Proteomes" id="UP000199623">
    <property type="component" value="Unassembled WGS sequence"/>
</dbReference>
<feature type="compositionally biased region" description="Low complexity" evidence="1">
    <location>
        <begin position="70"/>
        <end position="81"/>
    </location>
</feature>
<reference evidence="3" key="1">
    <citation type="submission" date="2016-10" db="EMBL/GenBank/DDBJ databases">
        <authorList>
            <person name="Varghese N."/>
            <person name="Submissions S."/>
        </authorList>
    </citation>
    <scope>NUCLEOTIDE SEQUENCE [LARGE SCALE GENOMIC DNA]</scope>
    <source>
        <strain evidence="3">CGMCC 4.3506</strain>
    </source>
</reference>
<evidence type="ECO:0000313" key="3">
    <source>
        <dbReference type="Proteomes" id="UP000199623"/>
    </source>
</evidence>
<proteinExistence type="predicted"/>